<dbReference type="Proteomes" id="UP000824150">
    <property type="component" value="Unassembled WGS sequence"/>
</dbReference>
<proteinExistence type="predicted"/>
<comment type="caution">
    <text evidence="2">The sequence shown here is derived from an EMBL/GenBank/DDBJ whole genome shotgun (WGS) entry which is preliminary data.</text>
</comment>
<accession>A0A9E2NSG3</accession>
<reference evidence="2" key="2">
    <citation type="submission" date="2021-04" db="EMBL/GenBank/DDBJ databases">
        <authorList>
            <person name="Gilroy R."/>
        </authorList>
    </citation>
    <scope>NUCLEOTIDE SEQUENCE</scope>
    <source>
        <strain evidence="2">687</strain>
    </source>
</reference>
<feature type="compositionally biased region" description="Basic and acidic residues" evidence="1">
    <location>
        <begin position="64"/>
        <end position="73"/>
    </location>
</feature>
<evidence type="ECO:0000256" key="1">
    <source>
        <dbReference type="SAM" id="MobiDB-lite"/>
    </source>
</evidence>
<gene>
    <name evidence="2" type="ORF">IAA31_06400</name>
</gene>
<evidence type="ECO:0000313" key="2">
    <source>
        <dbReference type="EMBL" id="MBU3827102.1"/>
    </source>
</evidence>
<feature type="compositionally biased region" description="Basic and acidic residues" evidence="1">
    <location>
        <begin position="30"/>
        <end position="45"/>
    </location>
</feature>
<feature type="region of interest" description="Disordered" evidence="1">
    <location>
        <begin position="1"/>
        <end position="73"/>
    </location>
</feature>
<reference evidence="2" key="1">
    <citation type="journal article" date="2021" name="PeerJ">
        <title>Extensive microbial diversity within the chicken gut microbiome revealed by metagenomics and culture.</title>
        <authorList>
            <person name="Gilroy R."/>
            <person name="Ravi A."/>
            <person name="Getino M."/>
            <person name="Pursley I."/>
            <person name="Horton D.L."/>
            <person name="Alikhan N.F."/>
            <person name="Baker D."/>
            <person name="Gharbi K."/>
            <person name="Hall N."/>
            <person name="Watson M."/>
            <person name="Adriaenssens E.M."/>
            <person name="Foster-Nyarko E."/>
            <person name="Jarju S."/>
            <person name="Secka A."/>
            <person name="Antonio M."/>
            <person name="Oren A."/>
            <person name="Chaudhuri R.R."/>
            <person name="La Ragione R."/>
            <person name="Hildebrand F."/>
            <person name="Pallen M.J."/>
        </authorList>
    </citation>
    <scope>NUCLEOTIDE SEQUENCE</scope>
    <source>
        <strain evidence="2">687</strain>
    </source>
</reference>
<feature type="compositionally biased region" description="Low complexity" evidence="1">
    <location>
        <begin position="7"/>
        <end position="18"/>
    </location>
</feature>
<organism evidence="2 3">
    <name type="scientific">Candidatus Anaerobiospirillum merdipullorum</name>
    <dbReference type="NCBI Taxonomy" id="2838450"/>
    <lineage>
        <taxon>Bacteria</taxon>
        <taxon>Pseudomonadati</taxon>
        <taxon>Pseudomonadota</taxon>
        <taxon>Gammaproteobacteria</taxon>
        <taxon>Aeromonadales</taxon>
        <taxon>Succinivibrionaceae</taxon>
        <taxon>Anaerobiospirillum</taxon>
    </lineage>
</organism>
<sequence length="234" mass="25133">MTTLANSISGPGSRASSSVAESDDLGADSSLKERLASQSDVDKFEAAIQEKSAKRENAQGNAGHGERPTRQDELSSIFSSLMQSPNQVPDTSSMLGTNLGPDQTLLKGESVTNSTAPTGNTSLQELADNLVERILVSDPKFSGGSEVRLLLGQNTGPLSGSEIILRRDLEGMLAVEINCRNKDQVKKFVEIRGDLTEALESHEKSGVNLIINDMQEDLEAQSEGFYHAFSRSSF</sequence>
<dbReference type="AlphaFoldDB" id="A0A9E2NSG3"/>
<name>A0A9E2NSG3_9GAMM</name>
<evidence type="ECO:0000313" key="3">
    <source>
        <dbReference type="Proteomes" id="UP000824150"/>
    </source>
</evidence>
<dbReference type="EMBL" id="JAHLFG010000069">
    <property type="protein sequence ID" value="MBU3827102.1"/>
    <property type="molecule type" value="Genomic_DNA"/>
</dbReference>
<protein>
    <submittedName>
        <fullName evidence="2">Uncharacterized protein</fullName>
    </submittedName>
</protein>